<dbReference type="EMBL" id="JH159158">
    <property type="protein sequence ID" value="EGZ10832.1"/>
    <property type="molecule type" value="Genomic_DNA"/>
</dbReference>
<feature type="region of interest" description="Disordered" evidence="4">
    <location>
        <begin position="36"/>
        <end position="58"/>
    </location>
</feature>
<feature type="compositionally biased region" description="Acidic residues" evidence="4">
    <location>
        <begin position="144"/>
        <end position="157"/>
    </location>
</feature>
<dbReference type="GO" id="GO:2000001">
    <property type="term" value="P:regulation of DNA damage checkpoint"/>
    <property type="evidence" value="ECO:0007669"/>
    <property type="project" value="TreeGrafter"/>
</dbReference>
<dbReference type="InterPro" id="IPR050853">
    <property type="entry name" value="WD_repeat_DNA-damage-binding"/>
</dbReference>
<dbReference type="KEGG" id="psoj:PHYSODRAFT_520436"/>
<evidence type="ECO:0000256" key="3">
    <source>
        <dbReference type="ARBA" id="ARBA00022737"/>
    </source>
</evidence>
<sequence length="470" mass="51961">MQQVGVSITKLAAHTSIGDEAGKEARRQELAAKRALKAAQRAKLSSQPVRKSRRQAGEEAILGHQPALNYSLELLSMRTKGNSAVHLMDAVDNDGKTFLKNVASSSKIPSAFEIDSVDDEVEYSLAKNDALHCNCIERSHHGEGEEEDDDEDSEEQDSGLTEYERKRRENIQRNLAFMQQMGVSTAKIAARTAVGDDPAQEKKKQQLAIKRALQAARRAELLAQPVRKSRRLEGKKVEVEPIERIDLYEMGDKLPAHRQPRGSHLHVMDAVDGESKAFLGGITADLEEDEELEEDTILDDDDGVEYTLADDDITKAVQERIYSVAFLPRADRVVVACGDKMGHVALWTPPNESSMKQESLAAPLAIYRPHYTPVSQLIFPDSSKLVSSSFDGTVREFDLRAAESSVVYDTSDNAGISSLVAAGTAQCYYASCDDGTVRLIDRRARKVQTSVYELHEKKINTVSQHPSLDL</sequence>
<dbReference type="OMA" id="SANAWTE"/>
<dbReference type="AlphaFoldDB" id="G5A1N4"/>
<evidence type="ECO:0000256" key="4">
    <source>
        <dbReference type="SAM" id="MobiDB-lite"/>
    </source>
</evidence>
<accession>G5A1N4</accession>
<protein>
    <submittedName>
        <fullName evidence="5">Uncharacterized protein</fullName>
    </submittedName>
</protein>
<evidence type="ECO:0000256" key="2">
    <source>
        <dbReference type="ARBA" id="ARBA00022574"/>
    </source>
</evidence>
<dbReference type="InterPro" id="IPR036322">
    <property type="entry name" value="WD40_repeat_dom_sf"/>
</dbReference>
<dbReference type="GO" id="GO:0005634">
    <property type="term" value="C:nucleus"/>
    <property type="evidence" value="ECO:0007669"/>
    <property type="project" value="TreeGrafter"/>
</dbReference>
<dbReference type="RefSeq" id="XP_009533577.1">
    <property type="nucleotide sequence ID" value="XM_009535282.1"/>
</dbReference>
<dbReference type="SMR" id="G5A1N4"/>
<dbReference type="PANTHER" id="PTHR14773:SF0">
    <property type="entry name" value="WD REPEAT-CONTAINING PROTEIN 76"/>
    <property type="match status" value="1"/>
</dbReference>
<feature type="region of interest" description="Disordered" evidence="4">
    <location>
        <begin position="141"/>
        <end position="165"/>
    </location>
</feature>
<dbReference type="PANTHER" id="PTHR14773">
    <property type="entry name" value="WD REPEAT-CONTAINING PROTEIN 76"/>
    <property type="match status" value="1"/>
</dbReference>
<proteinExistence type="inferred from homology"/>
<dbReference type="InParanoid" id="G5A1N4"/>
<dbReference type="InterPro" id="IPR015943">
    <property type="entry name" value="WD40/YVTN_repeat-like_dom_sf"/>
</dbReference>
<reference evidence="5 6" key="1">
    <citation type="journal article" date="2006" name="Science">
        <title>Phytophthora genome sequences uncover evolutionary origins and mechanisms of pathogenesis.</title>
        <authorList>
            <person name="Tyler B.M."/>
            <person name="Tripathy S."/>
            <person name="Zhang X."/>
            <person name="Dehal P."/>
            <person name="Jiang R.H."/>
            <person name="Aerts A."/>
            <person name="Arredondo F.D."/>
            <person name="Baxter L."/>
            <person name="Bensasson D."/>
            <person name="Beynon J.L."/>
            <person name="Chapman J."/>
            <person name="Damasceno C.M."/>
            <person name="Dorrance A.E."/>
            <person name="Dou D."/>
            <person name="Dickerman A.W."/>
            <person name="Dubchak I.L."/>
            <person name="Garbelotto M."/>
            <person name="Gijzen M."/>
            <person name="Gordon S.G."/>
            <person name="Govers F."/>
            <person name="Grunwald N.J."/>
            <person name="Huang W."/>
            <person name="Ivors K.L."/>
            <person name="Jones R.W."/>
            <person name="Kamoun S."/>
            <person name="Krampis K."/>
            <person name="Lamour K.H."/>
            <person name="Lee M.K."/>
            <person name="McDonald W.H."/>
            <person name="Medina M."/>
            <person name="Meijer H.J."/>
            <person name="Nordberg E.K."/>
            <person name="Maclean D.J."/>
            <person name="Ospina-Giraldo M.D."/>
            <person name="Morris P.F."/>
            <person name="Phuntumart V."/>
            <person name="Putnam N.H."/>
            <person name="Rash S."/>
            <person name="Rose J.K."/>
            <person name="Sakihama Y."/>
            <person name="Salamov A.A."/>
            <person name="Savidor A."/>
            <person name="Scheuring C.F."/>
            <person name="Smith B.M."/>
            <person name="Sobral B.W."/>
            <person name="Terry A."/>
            <person name="Torto-Alalibo T.A."/>
            <person name="Win J."/>
            <person name="Xu Z."/>
            <person name="Zhang H."/>
            <person name="Grigoriev I.V."/>
            <person name="Rokhsar D.S."/>
            <person name="Boore J.L."/>
        </authorList>
    </citation>
    <scope>NUCLEOTIDE SEQUENCE [LARGE SCALE GENOMIC DNA]</scope>
    <source>
        <strain evidence="5 6">P6497</strain>
    </source>
</reference>
<dbReference type="Gene3D" id="2.130.10.10">
    <property type="entry name" value="YVTN repeat-like/Quinoprotein amine dehydrogenase"/>
    <property type="match status" value="1"/>
</dbReference>
<dbReference type="Proteomes" id="UP000002640">
    <property type="component" value="Unassembled WGS sequence"/>
</dbReference>
<dbReference type="GO" id="GO:0003677">
    <property type="term" value="F:DNA binding"/>
    <property type="evidence" value="ECO:0007669"/>
    <property type="project" value="TreeGrafter"/>
</dbReference>
<gene>
    <name evidence="5" type="ORF">PHYSODRAFT_520436</name>
</gene>
<comment type="similarity">
    <text evidence="1">Belongs to the WD repeat DDB2/WDR76 family.</text>
</comment>
<evidence type="ECO:0000256" key="1">
    <source>
        <dbReference type="ARBA" id="ARBA00005434"/>
    </source>
</evidence>
<name>G5A1N4_PHYSP</name>
<dbReference type="STRING" id="1094619.G5A1N4"/>
<keyword evidence="6" id="KW-1185">Reference proteome</keyword>
<organism evidence="5 6">
    <name type="scientific">Phytophthora sojae (strain P6497)</name>
    <name type="common">Soybean stem and root rot agent</name>
    <name type="synonym">Phytophthora megasperma f. sp. glycines</name>
    <dbReference type="NCBI Taxonomy" id="1094619"/>
    <lineage>
        <taxon>Eukaryota</taxon>
        <taxon>Sar</taxon>
        <taxon>Stramenopiles</taxon>
        <taxon>Oomycota</taxon>
        <taxon>Peronosporomycetes</taxon>
        <taxon>Peronosporales</taxon>
        <taxon>Peronosporaceae</taxon>
        <taxon>Phytophthora</taxon>
    </lineage>
</organism>
<dbReference type="InterPro" id="IPR001680">
    <property type="entry name" value="WD40_rpt"/>
</dbReference>
<dbReference type="SUPFAM" id="SSF50978">
    <property type="entry name" value="WD40 repeat-like"/>
    <property type="match status" value="1"/>
</dbReference>
<dbReference type="GeneID" id="20660287"/>
<evidence type="ECO:0000313" key="6">
    <source>
        <dbReference type="Proteomes" id="UP000002640"/>
    </source>
</evidence>
<keyword evidence="3" id="KW-0677">Repeat</keyword>
<dbReference type="Pfam" id="PF00400">
    <property type="entry name" value="WD40"/>
    <property type="match status" value="1"/>
</dbReference>
<evidence type="ECO:0000313" key="5">
    <source>
        <dbReference type="EMBL" id="EGZ10832.1"/>
    </source>
</evidence>
<keyword evidence="2" id="KW-0853">WD repeat</keyword>
<dbReference type="SMART" id="SM00320">
    <property type="entry name" value="WD40"/>
    <property type="match status" value="3"/>
</dbReference>